<dbReference type="InterPro" id="IPR000073">
    <property type="entry name" value="AB_hydrolase_1"/>
</dbReference>
<dbReference type="PANTHER" id="PTHR10992">
    <property type="entry name" value="METHYLESTERASE FAMILY MEMBER"/>
    <property type="match status" value="1"/>
</dbReference>
<evidence type="ECO:0000313" key="3">
    <source>
        <dbReference type="Proteomes" id="UP000324705"/>
    </source>
</evidence>
<dbReference type="SUPFAM" id="SSF53474">
    <property type="entry name" value="alpha/beta-Hydrolases"/>
    <property type="match status" value="1"/>
</dbReference>
<dbReference type="GO" id="GO:0080031">
    <property type="term" value="F:methyl salicylate esterase activity"/>
    <property type="evidence" value="ECO:0007669"/>
    <property type="project" value="TreeGrafter"/>
</dbReference>
<evidence type="ECO:0000313" key="2">
    <source>
        <dbReference type="EMBL" id="VAH54309.1"/>
    </source>
</evidence>
<organism evidence="2 3">
    <name type="scientific">Triticum turgidum subsp. durum</name>
    <name type="common">Durum wheat</name>
    <name type="synonym">Triticum durum</name>
    <dbReference type="NCBI Taxonomy" id="4567"/>
    <lineage>
        <taxon>Eukaryota</taxon>
        <taxon>Viridiplantae</taxon>
        <taxon>Streptophyta</taxon>
        <taxon>Embryophyta</taxon>
        <taxon>Tracheophyta</taxon>
        <taxon>Spermatophyta</taxon>
        <taxon>Magnoliopsida</taxon>
        <taxon>Liliopsida</taxon>
        <taxon>Poales</taxon>
        <taxon>Poaceae</taxon>
        <taxon>BOP clade</taxon>
        <taxon>Pooideae</taxon>
        <taxon>Triticodae</taxon>
        <taxon>Triticeae</taxon>
        <taxon>Triticinae</taxon>
        <taxon>Triticum</taxon>
    </lineage>
</organism>
<reference evidence="2 3" key="1">
    <citation type="submission" date="2017-09" db="EMBL/GenBank/DDBJ databases">
        <authorList>
            <consortium name="International Durum Wheat Genome Sequencing Consortium (IDWGSC)"/>
            <person name="Milanesi L."/>
        </authorList>
    </citation>
    <scope>NUCLEOTIDE SEQUENCE [LARGE SCALE GENOMIC DNA]</scope>
    <source>
        <strain evidence="3">cv. Svevo</strain>
    </source>
</reference>
<dbReference type="GO" id="GO:0080030">
    <property type="term" value="F:methyl indole-3-acetate esterase activity"/>
    <property type="evidence" value="ECO:0007669"/>
    <property type="project" value="TreeGrafter"/>
</dbReference>
<dbReference type="GO" id="GO:0009696">
    <property type="term" value="P:salicylic acid metabolic process"/>
    <property type="evidence" value="ECO:0007669"/>
    <property type="project" value="TreeGrafter"/>
</dbReference>
<gene>
    <name evidence="2" type="ORF">TRITD_2Bv1G255560</name>
</gene>
<dbReference type="Proteomes" id="UP000324705">
    <property type="component" value="Chromosome 2B"/>
</dbReference>
<sequence length="183" mass="19938">MEGGKKQHHHHHHFVLIHGVCHGAWSWYRVSTALEAAGHRVTAPDMAGCGEEVASFEEYSRPLLDAVAALPEGEQAVLVAHSFGGQSLALAMERHPEKVSVAVFVTATMPAAGKPMTYAFNQLSQGKGPDFFMDCALGSAGDPRNPDKTFLFGPKYMARRVYQLSPPEACLICSSISPYMYFL</sequence>
<protein>
    <recommendedName>
        <fullName evidence="1">AB hydrolase-1 domain-containing protein</fullName>
    </recommendedName>
</protein>
<evidence type="ECO:0000259" key="1">
    <source>
        <dbReference type="Pfam" id="PF12697"/>
    </source>
</evidence>
<feature type="domain" description="AB hydrolase-1" evidence="1">
    <location>
        <begin position="14"/>
        <end position="128"/>
    </location>
</feature>
<dbReference type="GO" id="GO:0080032">
    <property type="term" value="F:methyl jasmonate esterase activity"/>
    <property type="evidence" value="ECO:0007669"/>
    <property type="project" value="TreeGrafter"/>
</dbReference>
<dbReference type="Gramene" id="TRITD2Bv1G255560.2">
    <property type="protein sequence ID" value="TRITD2Bv1G255560.2"/>
    <property type="gene ID" value="TRITD2Bv1G255560"/>
</dbReference>
<accession>A0A9R1RUJ7</accession>
<dbReference type="EMBL" id="LT934114">
    <property type="protein sequence ID" value="VAH54309.1"/>
    <property type="molecule type" value="Genomic_DNA"/>
</dbReference>
<keyword evidence="3" id="KW-1185">Reference proteome</keyword>
<dbReference type="GO" id="GO:0009694">
    <property type="term" value="P:jasmonic acid metabolic process"/>
    <property type="evidence" value="ECO:0007669"/>
    <property type="project" value="TreeGrafter"/>
</dbReference>
<dbReference type="AlphaFoldDB" id="A0A9R1RUJ7"/>
<dbReference type="Pfam" id="PF12697">
    <property type="entry name" value="Abhydrolase_6"/>
    <property type="match status" value="1"/>
</dbReference>
<dbReference type="InterPro" id="IPR045889">
    <property type="entry name" value="MES/HNL"/>
</dbReference>
<dbReference type="InterPro" id="IPR029058">
    <property type="entry name" value="AB_hydrolase_fold"/>
</dbReference>
<proteinExistence type="predicted"/>
<dbReference type="Gene3D" id="3.40.50.1820">
    <property type="entry name" value="alpha/beta hydrolase"/>
    <property type="match status" value="1"/>
</dbReference>
<name>A0A9R1RUJ7_TRITD</name>
<dbReference type="PANTHER" id="PTHR10992:SF1003">
    <property type="entry name" value="OS11G0492800 PROTEIN"/>
    <property type="match status" value="1"/>
</dbReference>